<feature type="region of interest" description="Disordered" evidence="1">
    <location>
        <begin position="67"/>
        <end position="88"/>
    </location>
</feature>
<organism evidence="2 3">
    <name type="scientific">Aminobacter carboxidus</name>
    <dbReference type="NCBI Taxonomy" id="376165"/>
    <lineage>
        <taxon>Bacteria</taxon>
        <taxon>Pseudomonadati</taxon>
        <taxon>Pseudomonadota</taxon>
        <taxon>Alphaproteobacteria</taxon>
        <taxon>Hyphomicrobiales</taxon>
        <taxon>Phyllobacteriaceae</taxon>
        <taxon>Aminobacter</taxon>
    </lineage>
</organism>
<dbReference type="RefSeq" id="WP_184766914.1">
    <property type="nucleotide sequence ID" value="NZ_JACHGI010000001.1"/>
</dbReference>
<evidence type="ECO:0000313" key="3">
    <source>
        <dbReference type="Proteomes" id="UP000532373"/>
    </source>
</evidence>
<protein>
    <submittedName>
        <fullName evidence="2">Uncharacterized protein</fullName>
    </submittedName>
</protein>
<name>A0A8E2BAR1_9HYPH</name>
<proteinExistence type="predicted"/>
<feature type="region of interest" description="Disordered" evidence="1">
    <location>
        <begin position="1"/>
        <end position="49"/>
    </location>
</feature>
<accession>A0A8E2BAR1</accession>
<reference evidence="2 3" key="1">
    <citation type="submission" date="2020-08" db="EMBL/GenBank/DDBJ databases">
        <title>Genomic Encyclopedia of Type Strains, Phase IV (KMG-IV): sequencing the most valuable type-strain genomes for metagenomic binning, comparative biology and taxonomic classification.</title>
        <authorList>
            <person name="Goeker M."/>
        </authorList>
    </citation>
    <scope>NUCLEOTIDE SEQUENCE [LARGE SCALE GENOMIC DNA]</scope>
    <source>
        <strain evidence="2 3">DSM 17454</strain>
    </source>
</reference>
<comment type="caution">
    <text evidence="2">The sequence shown here is derived from an EMBL/GenBank/DDBJ whole genome shotgun (WGS) entry which is preliminary data.</text>
</comment>
<dbReference type="Proteomes" id="UP000532373">
    <property type="component" value="Unassembled WGS sequence"/>
</dbReference>
<gene>
    <name evidence="2" type="ORF">HNQ96_000151</name>
</gene>
<dbReference type="EMBL" id="JACHGI010000001">
    <property type="protein sequence ID" value="MBB6464304.1"/>
    <property type="molecule type" value="Genomic_DNA"/>
</dbReference>
<feature type="compositionally biased region" description="Basic and acidic residues" evidence="1">
    <location>
        <begin position="14"/>
        <end position="24"/>
    </location>
</feature>
<dbReference type="AlphaFoldDB" id="A0A8E2BAR1"/>
<evidence type="ECO:0000256" key="1">
    <source>
        <dbReference type="SAM" id="MobiDB-lite"/>
    </source>
</evidence>
<evidence type="ECO:0000313" key="2">
    <source>
        <dbReference type="EMBL" id="MBB6464304.1"/>
    </source>
</evidence>
<sequence>MPTDPGAENDEQEERARGIERPDAPVKFPSGNDDDEGADGDQPRAQGRVRGYVMAQQPVTVDFVHAAASAPENEQPGMNGSIPDFRAG</sequence>